<name>A0ABW5HHI0_9PSEU</name>
<dbReference type="Pfam" id="PF01799">
    <property type="entry name" value="Fer2_2"/>
    <property type="match status" value="1"/>
</dbReference>
<dbReference type="InterPro" id="IPR012675">
    <property type="entry name" value="Beta-grasp_dom_sf"/>
</dbReference>
<dbReference type="CDD" id="cd00207">
    <property type="entry name" value="fer2"/>
    <property type="match status" value="1"/>
</dbReference>
<keyword evidence="3" id="KW-0560">Oxidoreductase</keyword>
<dbReference type="RefSeq" id="WP_378310523.1">
    <property type="nucleotide sequence ID" value="NZ_JBHUKS010000027.1"/>
</dbReference>
<evidence type="ECO:0000256" key="3">
    <source>
        <dbReference type="ARBA" id="ARBA00023002"/>
    </source>
</evidence>
<evidence type="ECO:0000256" key="4">
    <source>
        <dbReference type="ARBA" id="ARBA00023004"/>
    </source>
</evidence>
<dbReference type="SUPFAM" id="SSF54292">
    <property type="entry name" value="2Fe-2S ferredoxin-like"/>
    <property type="match status" value="1"/>
</dbReference>
<gene>
    <name evidence="7" type="ORF">ACFSVL_35075</name>
</gene>
<dbReference type="Gene3D" id="1.10.150.120">
    <property type="entry name" value="[2Fe-2S]-binding domain"/>
    <property type="match status" value="1"/>
</dbReference>
<sequence length="164" mass="17551">MSELTVELTVNGRKRSATVPARTTLADLLRDRFHLTGTHLGCEQGVCGACTVLVDELPMRSCLVLAASCQDVEVVTVEGLEGPDADRVRAAFSREGALQCGFCTSGMVLTAYDLARRRELFTRDEVCVALAGNICRCTGYNGIVRAVQSATAEGIEADEPTTVH</sequence>
<evidence type="ECO:0000256" key="1">
    <source>
        <dbReference type="ARBA" id="ARBA00022714"/>
    </source>
</evidence>
<dbReference type="PROSITE" id="PS51085">
    <property type="entry name" value="2FE2S_FER_2"/>
    <property type="match status" value="1"/>
</dbReference>
<dbReference type="InterPro" id="IPR036884">
    <property type="entry name" value="2Fe-2S-bd_dom_sf"/>
</dbReference>
<dbReference type="InterPro" id="IPR051452">
    <property type="entry name" value="Diverse_Oxidoreductases"/>
</dbReference>
<dbReference type="InterPro" id="IPR036010">
    <property type="entry name" value="2Fe-2S_ferredoxin-like_sf"/>
</dbReference>
<evidence type="ECO:0000259" key="6">
    <source>
        <dbReference type="PROSITE" id="PS51085"/>
    </source>
</evidence>
<comment type="caution">
    <text evidence="7">The sequence shown here is derived from an EMBL/GenBank/DDBJ whole genome shotgun (WGS) entry which is preliminary data.</text>
</comment>
<proteinExistence type="predicted"/>
<keyword evidence="8" id="KW-1185">Reference proteome</keyword>
<protein>
    <submittedName>
        <fullName evidence="7">(2Fe-2S)-binding protein</fullName>
    </submittedName>
</protein>
<dbReference type="Gene3D" id="3.10.20.30">
    <property type="match status" value="1"/>
</dbReference>
<evidence type="ECO:0000313" key="8">
    <source>
        <dbReference type="Proteomes" id="UP001597483"/>
    </source>
</evidence>
<dbReference type="InterPro" id="IPR001041">
    <property type="entry name" value="2Fe-2S_ferredoxin-type"/>
</dbReference>
<organism evidence="7 8">
    <name type="scientific">Amycolatopsis silviterrae</name>
    <dbReference type="NCBI Taxonomy" id="1656914"/>
    <lineage>
        <taxon>Bacteria</taxon>
        <taxon>Bacillati</taxon>
        <taxon>Actinomycetota</taxon>
        <taxon>Actinomycetes</taxon>
        <taxon>Pseudonocardiales</taxon>
        <taxon>Pseudonocardiaceae</taxon>
        <taxon>Amycolatopsis</taxon>
    </lineage>
</organism>
<evidence type="ECO:0000313" key="7">
    <source>
        <dbReference type="EMBL" id="MFD2472664.1"/>
    </source>
</evidence>
<dbReference type="Proteomes" id="UP001597483">
    <property type="component" value="Unassembled WGS sequence"/>
</dbReference>
<dbReference type="Pfam" id="PF00111">
    <property type="entry name" value="Fer2"/>
    <property type="match status" value="1"/>
</dbReference>
<feature type="domain" description="2Fe-2S ferredoxin-type" evidence="6">
    <location>
        <begin position="4"/>
        <end position="80"/>
    </location>
</feature>
<reference evidence="8" key="1">
    <citation type="journal article" date="2019" name="Int. J. Syst. Evol. Microbiol.">
        <title>The Global Catalogue of Microorganisms (GCM) 10K type strain sequencing project: providing services to taxonomists for standard genome sequencing and annotation.</title>
        <authorList>
            <consortium name="The Broad Institute Genomics Platform"/>
            <consortium name="The Broad Institute Genome Sequencing Center for Infectious Disease"/>
            <person name="Wu L."/>
            <person name="Ma J."/>
        </authorList>
    </citation>
    <scope>NUCLEOTIDE SEQUENCE [LARGE SCALE GENOMIC DNA]</scope>
    <source>
        <strain evidence="8">CGMCC 4.7641</strain>
    </source>
</reference>
<evidence type="ECO:0000256" key="5">
    <source>
        <dbReference type="ARBA" id="ARBA00023014"/>
    </source>
</evidence>
<dbReference type="PANTHER" id="PTHR44379">
    <property type="entry name" value="OXIDOREDUCTASE WITH IRON-SULFUR SUBUNIT"/>
    <property type="match status" value="1"/>
</dbReference>
<keyword evidence="1" id="KW-0001">2Fe-2S</keyword>
<dbReference type="SUPFAM" id="SSF47741">
    <property type="entry name" value="CO dehydrogenase ISP C-domain like"/>
    <property type="match status" value="1"/>
</dbReference>
<dbReference type="EMBL" id="JBHUKS010000027">
    <property type="protein sequence ID" value="MFD2472664.1"/>
    <property type="molecule type" value="Genomic_DNA"/>
</dbReference>
<accession>A0ABW5HHI0</accession>
<dbReference type="InterPro" id="IPR006058">
    <property type="entry name" value="2Fe2S_fd_BS"/>
</dbReference>
<dbReference type="PROSITE" id="PS00197">
    <property type="entry name" value="2FE2S_FER_1"/>
    <property type="match status" value="1"/>
</dbReference>
<keyword evidence="4" id="KW-0408">Iron</keyword>
<dbReference type="PANTHER" id="PTHR44379:SF8">
    <property type="entry name" value="XANTHINE DEHYDROGENASE IRON-SULFUR-BINDING SUBUNIT XDHC-RELATED"/>
    <property type="match status" value="1"/>
</dbReference>
<dbReference type="InterPro" id="IPR002888">
    <property type="entry name" value="2Fe-2S-bd"/>
</dbReference>
<evidence type="ECO:0000256" key="2">
    <source>
        <dbReference type="ARBA" id="ARBA00022723"/>
    </source>
</evidence>
<keyword evidence="5" id="KW-0411">Iron-sulfur</keyword>
<keyword evidence="2" id="KW-0479">Metal-binding</keyword>